<dbReference type="STRING" id="1236989.JCM15548_12597"/>
<keyword evidence="1" id="KW-1133">Transmembrane helix</keyword>
<keyword evidence="1" id="KW-0812">Transmembrane</keyword>
<organism evidence="2 3">
    <name type="scientific">Geofilum rubicundum JCM 15548</name>
    <dbReference type="NCBI Taxonomy" id="1236989"/>
    <lineage>
        <taxon>Bacteria</taxon>
        <taxon>Pseudomonadati</taxon>
        <taxon>Bacteroidota</taxon>
        <taxon>Bacteroidia</taxon>
        <taxon>Marinilabiliales</taxon>
        <taxon>Marinilabiliaceae</taxon>
        <taxon>Geofilum</taxon>
    </lineage>
</organism>
<keyword evidence="1" id="KW-0472">Membrane</keyword>
<accession>A0A0E9LYJ5</accession>
<dbReference type="AlphaFoldDB" id="A0A0E9LYJ5"/>
<gene>
    <name evidence="2" type="ORF">JCM15548_12597</name>
</gene>
<feature type="transmembrane region" description="Helical" evidence="1">
    <location>
        <begin position="6"/>
        <end position="27"/>
    </location>
</feature>
<sequence length="52" mass="5792">MKEINWGVYSGFFSIKLSILFNFASVLTSDILGLSIMVNHNQPEIITCQITG</sequence>
<protein>
    <submittedName>
        <fullName evidence="2">Uncharacterized protein</fullName>
    </submittedName>
</protein>
<evidence type="ECO:0000313" key="2">
    <source>
        <dbReference type="EMBL" id="GAO30334.1"/>
    </source>
</evidence>
<dbReference type="EMBL" id="BAZW01000021">
    <property type="protein sequence ID" value="GAO30334.1"/>
    <property type="molecule type" value="Genomic_DNA"/>
</dbReference>
<comment type="caution">
    <text evidence="2">The sequence shown here is derived from an EMBL/GenBank/DDBJ whole genome shotgun (WGS) entry which is preliminary data.</text>
</comment>
<dbReference type="Proteomes" id="UP000032900">
    <property type="component" value="Unassembled WGS sequence"/>
</dbReference>
<evidence type="ECO:0000256" key="1">
    <source>
        <dbReference type="SAM" id="Phobius"/>
    </source>
</evidence>
<reference evidence="2 3" key="1">
    <citation type="journal article" date="2015" name="Microbes Environ.">
        <title>Distribution and evolution of nitrogen fixation genes in the phylum bacteroidetes.</title>
        <authorList>
            <person name="Inoue J."/>
            <person name="Oshima K."/>
            <person name="Suda W."/>
            <person name="Sakamoto M."/>
            <person name="Iino T."/>
            <person name="Noda S."/>
            <person name="Hongoh Y."/>
            <person name="Hattori M."/>
            <person name="Ohkuma M."/>
        </authorList>
    </citation>
    <scope>NUCLEOTIDE SEQUENCE [LARGE SCALE GENOMIC DNA]</scope>
    <source>
        <strain evidence="2">JCM 15548</strain>
    </source>
</reference>
<name>A0A0E9LYJ5_9BACT</name>
<proteinExistence type="predicted"/>
<evidence type="ECO:0000313" key="3">
    <source>
        <dbReference type="Proteomes" id="UP000032900"/>
    </source>
</evidence>
<keyword evidence="3" id="KW-1185">Reference proteome</keyword>